<evidence type="ECO:0000313" key="3">
    <source>
        <dbReference type="Proteomes" id="UP000019812"/>
    </source>
</evidence>
<comment type="caution">
    <text evidence="2">The sequence shown here is derived from an EMBL/GenBank/DDBJ whole genome shotgun (WGS) entry which is preliminary data.</text>
</comment>
<evidence type="ECO:0000313" key="2">
    <source>
        <dbReference type="EMBL" id="KFB69718.1"/>
    </source>
</evidence>
<feature type="signal peptide" evidence="1">
    <location>
        <begin position="1"/>
        <end position="26"/>
    </location>
</feature>
<feature type="chain" id="PRO_5001785617" evidence="1">
    <location>
        <begin position="27"/>
        <end position="161"/>
    </location>
</feature>
<protein>
    <submittedName>
        <fullName evidence="2">Uncharacterized protein</fullName>
    </submittedName>
</protein>
<evidence type="ECO:0000256" key="1">
    <source>
        <dbReference type="SAM" id="SignalP"/>
    </source>
</evidence>
<reference evidence="2 3" key="1">
    <citation type="submission" date="2014-07" db="EMBL/GenBank/DDBJ databases">
        <title>Expanding our view of genomic diversity in Candidatus Accumulibacter clades.</title>
        <authorList>
            <person name="Skennerton C.T."/>
            <person name="Barr J.J."/>
            <person name="Slater F.R."/>
            <person name="Bond P.L."/>
            <person name="Tyson G.W."/>
        </authorList>
    </citation>
    <scope>NUCLEOTIDE SEQUENCE [LARGE SCALE GENOMIC DNA]</scope>
    <source>
        <strain evidence="3">SK-01</strain>
    </source>
</reference>
<accession>A0A084Y4S4</accession>
<dbReference type="RefSeq" id="WP_034921993.1">
    <property type="nucleotide sequence ID" value="NZ_JDSS02000008.1"/>
</dbReference>
<dbReference type="AlphaFoldDB" id="A0A084Y4S4"/>
<name>A0A084Y4S4_9PROT</name>
<keyword evidence="1" id="KW-0732">Signal</keyword>
<dbReference type="Proteomes" id="UP000019812">
    <property type="component" value="Unassembled WGS sequence"/>
</dbReference>
<dbReference type="EMBL" id="JDSS02000008">
    <property type="protein sequence ID" value="KFB69718.1"/>
    <property type="molecule type" value="Genomic_DNA"/>
</dbReference>
<proteinExistence type="predicted"/>
<gene>
    <name evidence="2" type="ORF">CAPSK01_000552</name>
</gene>
<sequence>MRYLNIIRFMWLVFCLGFLASTHASAQESALPKFEILSVDFADKIEGVNGVSWKTKDASKWKGAMVLVRATLPRDIALWNADFSLAYLREGAEDRALSLGVTAPSSSNDNQSIWLVGEYVKTSVKKGTLYFRLLFALENEVTDISLLYKQPVVKSYSISRK</sequence>
<organism evidence="2 3">
    <name type="scientific">Candidatus Accumulibacter vicinus</name>
    <dbReference type="NCBI Taxonomy" id="2954382"/>
    <lineage>
        <taxon>Bacteria</taxon>
        <taxon>Pseudomonadati</taxon>
        <taxon>Pseudomonadota</taxon>
        <taxon>Betaproteobacteria</taxon>
        <taxon>Candidatus Accumulibacter</taxon>
    </lineage>
</organism>